<dbReference type="Proteomes" id="UP000601435">
    <property type="component" value="Unassembled WGS sequence"/>
</dbReference>
<protein>
    <submittedName>
        <fullName evidence="2">Uncharacterized protein</fullName>
    </submittedName>
</protein>
<name>A0A813BK18_9DINO</name>
<organism evidence="2 3">
    <name type="scientific">Symbiodinium necroappetens</name>
    <dbReference type="NCBI Taxonomy" id="1628268"/>
    <lineage>
        <taxon>Eukaryota</taxon>
        <taxon>Sar</taxon>
        <taxon>Alveolata</taxon>
        <taxon>Dinophyceae</taxon>
        <taxon>Suessiales</taxon>
        <taxon>Symbiodiniaceae</taxon>
        <taxon>Symbiodinium</taxon>
    </lineage>
</organism>
<gene>
    <name evidence="2" type="ORF">SNEC2469_LOCUS30629</name>
</gene>
<reference evidence="2" key="1">
    <citation type="submission" date="2021-02" db="EMBL/GenBank/DDBJ databases">
        <authorList>
            <person name="Dougan E. K."/>
            <person name="Rhodes N."/>
            <person name="Thang M."/>
            <person name="Chan C."/>
        </authorList>
    </citation>
    <scope>NUCLEOTIDE SEQUENCE</scope>
</reference>
<dbReference type="AlphaFoldDB" id="A0A813BK18"/>
<proteinExistence type="predicted"/>
<sequence>MGSNFASLGGPGVLEPSVESTKPDEVPTPRQVVLCLRASRYTFFGATGGQTEGYCVRIIQNNTSSRPAWLLTISSKIVESGYLSSEASQKVVQGGWLQLRMKAYKARISAFVEGEKVAEIVDVSYPLGQVGLGCGYHKCQFDNLEVRPAKGKPVTGFPNLGR</sequence>
<dbReference type="Gene3D" id="2.60.120.560">
    <property type="entry name" value="Exo-inulinase, domain 1"/>
    <property type="match status" value="1"/>
</dbReference>
<evidence type="ECO:0000313" key="3">
    <source>
        <dbReference type="Proteomes" id="UP000601435"/>
    </source>
</evidence>
<keyword evidence="3" id="KW-1185">Reference proteome</keyword>
<dbReference type="OrthoDB" id="440760at2759"/>
<feature type="region of interest" description="Disordered" evidence="1">
    <location>
        <begin position="1"/>
        <end position="25"/>
    </location>
</feature>
<comment type="caution">
    <text evidence="2">The sequence shown here is derived from an EMBL/GenBank/DDBJ whole genome shotgun (WGS) entry which is preliminary data.</text>
</comment>
<evidence type="ECO:0000313" key="2">
    <source>
        <dbReference type="EMBL" id="CAE7905439.1"/>
    </source>
</evidence>
<accession>A0A813BK18</accession>
<dbReference type="EMBL" id="CAJNJA010071964">
    <property type="protein sequence ID" value="CAE7905439.1"/>
    <property type="molecule type" value="Genomic_DNA"/>
</dbReference>
<evidence type="ECO:0000256" key="1">
    <source>
        <dbReference type="SAM" id="MobiDB-lite"/>
    </source>
</evidence>